<keyword evidence="1" id="KW-1133">Transmembrane helix</keyword>
<dbReference type="PANTHER" id="PTHR13715">
    <property type="entry name" value="RYANODINE RECEPTOR AND IP3 RECEPTOR"/>
    <property type="match status" value="1"/>
</dbReference>
<sequence length="828" mass="100074">MVLINSLLECNSGDLVIKRIMRTLPLATLKNNISLIYKRYTEQYGNTYAIESLGHYLQEPQQKAQFQLPYFQLISETGFYIFFLICYYIELPRILLKTQQYFIFKIKKQKNIHKYIKRMNYFQQSLIGQMWEFFNELFKVFYNYAKEMLIKNNKKTECIETMDEVINKYFKEALKFFKTNSASIEIIKNDQIQKVRFIKLPYTHYLDKDQKTLFQNKVKRFSIYTKLQGLIDRYKNIIIKCQHEEKIALFFKNNTFFSIFANYVNLWRDVAFILTIILNVFILFSYSENNFSEKQAQSEEKLKQQLYFNRIYNPNLKLGLTKIVTIKKTQQIFYYLGGIMIFCSLFVEIFYIIKKGPLYMKQAWSSYKIYLEAKSNIFIKLIKYTLIILLSLIRVIINPEIFYYALYGILAFAATFIHPFFFSFHLTEIIIRYSSLQKILKSVYESYKQLILTFFLILLFIYYSTLFAFIVFNDSFDERCKDLHLCFFQCFDAAYKDLGGLGSYLESVKPKIGPSIRNIYINLYIQYKQKDNSYEFSRLVFETTCYISLTIILLRVIYAIIVDRFSNIRAKEKKKLSIFKKYVLFVDFLGLILFQQIKKKNQQKFKFKENCLIEKVNKDLNNMLKQNITYGIICFIQVIQILKNKKNTQEQNNMYMKKFSKAIFHGFQFKELLHFQKKMLKNKKKLMKFMNCKMKQKNYKVICVNQMIILTILILKQKKMKIIDQIYLYLLSFSKYTNKLPIYMYQKILYFFSKQNIFKNKVLLQNNLIRDQNKYIQNKNNKKYNTFLKYNYVIKKQSNMKKLFYIYIIIILIEMKNQKNKKRQKKII</sequence>
<dbReference type="Gene3D" id="1.10.287.70">
    <property type="match status" value="1"/>
</dbReference>
<evidence type="ECO:0000313" key="2">
    <source>
        <dbReference type="EMBL" id="EGR28323.1"/>
    </source>
</evidence>
<dbReference type="EC" id="1.6.5.3" evidence="2"/>
<feature type="transmembrane region" description="Helical" evidence="1">
    <location>
        <begin position="266"/>
        <end position="286"/>
    </location>
</feature>
<feature type="transmembrane region" description="Helical" evidence="1">
    <location>
        <begin position="377"/>
        <end position="397"/>
    </location>
</feature>
<feature type="transmembrane region" description="Helical" evidence="1">
    <location>
        <begin position="70"/>
        <end position="89"/>
    </location>
</feature>
<feature type="transmembrane region" description="Helical" evidence="1">
    <location>
        <begin position="582"/>
        <end position="597"/>
    </location>
</feature>
<keyword evidence="2" id="KW-0012">Acyltransferase</keyword>
<dbReference type="InterPro" id="IPR015925">
    <property type="entry name" value="Ryanodine_IP3_receptor"/>
</dbReference>
<evidence type="ECO:0000313" key="3">
    <source>
        <dbReference type="Proteomes" id="UP000008983"/>
    </source>
</evidence>
<feature type="transmembrane region" description="Helical" evidence="1">
    <location>
        <begin position="539"/>
        <end position="561"/>
    </location>
</feature>
<protein>
    <submittedName>
        <fullName evidence="2">MIR domain protein</fullName>
        <ecNumber evidence="2">1.6.5.3</ecNumber>
        <ecNumber evidence="2">2.3.1.97</ecNumber>
    </submittedName>
</protein>
<dbReference type="Proteomes" id="UP000008983">
    <property type="component" value="Unassembled WGS sequence"/>
</dbReference>
<name>G0R2I2_ICHMU</name>
<dbReference type="GO" id="GO:0004379">
    <property type="term" value="F:glycylpeptide N-tetradecanoyltransferase activity"/>
    <property type="evidence" value="ECO:0007669"/>
    <property type="project" value="UniProtKB-EC"/>
</dbReference>
<dbReference type="GO" id="GO:0016491">
    <property type="term" value="F:oxidoreductase activity"/>
    <property type="evidence" value="ECO:0007669"/>
    <property type="project" value="UniProtKB-KW"/>
</dbReference>
<dbReference type="OrthoDB" id="300855at2759"/>
<dbReference type="EC" id="2.3.1.97" evidence="2"/>
<reference evidence="2 3" key="1">
    <citation type="submission" date="2011-07" db="EMBL/GenBank/DDBJ databases">
        <authorList>
            <person name="Coyne R."/>
            <person name="Brami D."/>
            <person name="Johnson J."/>
            <person name="Hostetler J."/>
            <person name="Hannick L."/>
            <person name="Clark T."/>
            <person name="Cassidy-Hanley D."/>
            <person name="Inman J."/>
        </authorList>
    </citation>
    <scope>NUCLEOTIDE SEQUENCE [LARGE SCALE GENOMIC DNA]</scope>
    <source>
        <strain evidence="2 3">G5</strain>
    </source>
</reference>
<dbReference type="FunCoup" id="G0R2I2">
    <property type="interactions" value="7"/>
</dbReference>
<accession>G0R2I2</accession>
<dbReference type="RefSeq" id="XP_004027668.1">
    <property type="nucleotide sequence ID" value="XM_004027619.1"/>
</dbReference>
<keyword evidence="1" id="KW-0812">Transmembrane</keyword>
<keyword evidence="2" id="KW-0808">Transferase</keyword>
<feature type="transmembrane region" description="Helical" evidence="1">
    <location>
        <begin position="332"/>
        <end position="353"/>
    </location>
</feature>
<keyword evidence="2" id="KW-0560">Oxidoreductase</keyword>
<dbReference type="GO" id="GO:0006816">
    <property type="term" value="P:calcium ion transport"/>
    <property type="evidence" value="ECO:0007669"/>
    <property type="project" value="InterPro"/>
</dbReference>
<feature type="transmembrane region" description="Helical" evidence="1">
    <location>
        <begin position="403"/>
        <end position="429"/>
    </location>
</feature>
<gene>
    <name evidence="2" type="ORF">IMG5_178380</name>
</gene>
<evidence type="ECO:0000256" key="1">
    <source>
        <dbReference type="SAM" id="Phobius"/>
    </source>
</evidence>
<organism evidence="2 3">
    <name type="scientific">Ichthyophthirius multifiliis</name>
    <name type="common">White spot disease agent</name>
    <name type="synonym">Ich</name>
    <dbReference type="NCBI Taxonomy" id="5932"/>
    <lineage>
        <taxon>Eukaryota</taxon>
        <taxon>Sar</taxon>
        <taxon>Alveolata</taxon>
        <taxon>Ciliophora</taxon>
        <taxon>Intramacronucleata</taxon>
        <taxon>Oligohymenophorea</taxon>
        <taxon>Hymenostomatida</taxon>
        <taxon>Ophryoglenina</taxon>
        <taxon>Ichthyophthirius</taxon>
    </lineage>
</organism>
<dbReference type="eggNOG" id="KOG3533">
    <property type="taxonomic scope" value="Eukaryota"/>
</dbReference>
<dbReference type="EMBL" id="GL984263">
    <property type="protein sequence ID" value="EGR28323.1"/>
    <property type="molecule type" value="Genomic_DNA"/>
</dbReference>
<feature type="transmembrane region" description="Helical" evidence="1">
    <location>
        <begin position="450"/>
        <end position="472"/>
    </location>
</feature>
<keyword evidence="3" id="KW-1185">Reference proteome</keyword>
<proteinExistence type="predicted"/>
<keyword evidence="1" id="KW-0472">Membrane</keyword>
<dbReference type="PANTHER" id="PTHR13715:SF99">
    <property type="entry name" value="INOSITOL 1,4,5-TRISPHOSPHATE RECEPTOR-LIKE PROTEIN A"/>
    <property type="match status" value="1"/>
</dbReference>
<dbReference type="STRING" id="857967.G0R2I2"/>
<dbReference type="InParanoid" id="G0R2I2"/>
<dbReference type="AlphaFoldDB" id="G0R2I2"/>
<dbReference type="GeneID" id="14904404"/>